<keyword evidence="3" id="KW-1185">Reference proteome</keyword>
<accession>A0A344TKG3</accession>
<evidence type="ECO:0000313" key="2">
    <source>
        <dbReference type="EMBL" id="AXE19134.1"/>
    </source>
</evidence>
<dbReference type="GO" id="GO:0019171">
    <property type="term" value="F:(3R)-hydroxyacyl-[acyl-carrier-protein] dehydratase activity"/>
    <property type="evidence" value="ECO:0007669"/>
    <property type="project" value="TreeGrafter"/>
</dbReference>
<dbReference type="KEGG" id="run:DR864_15925"/>
<dbReference type="InterPro" id="IPR050965">
    <property type="entry name" value="UPF0336/Enoyl-CoA_hydratase"/>
</dbReference>
<dbReference type="InterPro" id="IPR002539">
    <property type="entry name" value="MaoC-like_dom"/>
</dbReference>
<feature type="domain" description="MaoC-like" evidence="1">
    <location>
        <begin position="11"/>
        <end position="99"/>
    </location>
</feature>
<dbReference type="PANTHER" id="PTHR43437">
    <property type="entry name" value="HYDROXYACYL-THIOESTER DEHYDRATASE TYPE 2, MITOCHONDRIAL-RELATED"/>
    <property type="match status" value="1"/>
</dbReference>
<gene>
    <name evidence="2" type="ORF">DR864_15925</name>
</gene>
<dbReference type="Gene3D" id="3.10.129.10">
    <property type="entry name" value="Hotdog Thioesterase"/>
    <property type="match status" value="1"/>
</dbReference>
<dbReference type="EMBL" id="CP030850">
    <property type="protein sequence ID" value="AXE19134.1"/>
    <property type="molecule type" value="Genomic_DNA"/>
</dbReference>
<name>A0A344TKG3_9BACT</name>
<dbReference type="Pfam" id="PF01575">
    <property type="entry name" value="MaoC_dehydratas"/>
    <property type="match status" value="1"/>
</dbReference>
<evidence type="ECO:0000313" key="3">
    <source>
        <dbReference type="Proteomes" id="UP000251993"/>
    </source>
</evidence>
<evidence type="ECO:0000259" key="1">
    <source>
        <dbReference type="Pfam" id="PF01575"/>
    </source>
</evidence>
<dbReference type="OrthoDB" id="9801625at2"/>
<dbReference type="AlphaFoldDB" id="A0A344TKG3"/>
<dbReference type="GO" id="GO:0006633">
    <property type="term" value="P:fatty acid biosynthetic process"/>
    <property type="evidence" value="ECO:0007669"/>
    <property type="project" value="TreeGrafter"/>
</dbReference>
<dbReference type="SUPFAM" id="SSF54637">
    <property type="entry name" value="Thioesterase/thiol ester dehydrase-isomerase"/>
    <property type="match status" value="1"/>
</dbReference>
<proteinExistence type="predicted"/>
<dbReference type="PANTHER" id="PTHR43437:SF3">
    <property type="entry name" value="HYDROXYACYL-THIOESTER DEHYDRATASE TYPE 2, MITOCHONDRIAL"/>
    <property type="match status" value="1"/>
</dbReference>
<dbReference type="InterPro" id="IPR029069">
    <property type="entry name" value="HotDog_dom_sf"/>
</dbReference>
<organism evidence="2 3">
    <name type="scientific">Runella rosea</name>
    <dbReference type="NCBI Taxonomy" id="2259595"/>
    <lineage>
        <taxon>Bacteria</taxon>
        <taxon>Pseudomonadati</taxon>
        <taxon>Bacteroidota</taxon>
        <taxon>Cytophagia</taxon>
        <taxon>Cytophagales</taxon>
        <taxon>Spirosomataceae</taxon>
        <taxon>Runella</taxon>
    </lineage>
</organism>
<sequence>MKLSLGDTYEYEFRFSQDDVIAFAQLTGDDNPLHLDPEYAATTPFKRPIIHGMLGASVFTKVIGTKFPGYGSIYVGQTFQFLRPMFVDTDYRVKFTVITLNPEKHTGEILGEVFDVTTNKITTKGVATLMHKEKI</sequence>
<dbReference type="RefSeq" id="WP_114067918.1">
    <property type="nucleotide sequence ID" value="NZ_CP030850.1"/>
</dbReference>
<dbReference type="Proteomes" id="UP000251993">
    <property type="component" value="Chromosome"/>
</dbReference>
<dbReference type="CDD" id="cd03449">
    <property type="entry name" value="R_hydratase"/>
    <property type="match status" value="1"/>
</dbReference>
<reference evidence="2 3" key="1">
    <citation type="submission" date="2018-07" db="EMBL/GenBank/DDBJ databases">
        <title>Genome sequencing of Runella.</title>
        <authorList>
            <person name="Baek M.-G."/>
            <person name="Yi H."/>
        </authorList>
    </citation>
    <scope>NUCLEOTIDE SEQUENCE [LARGE SCALE GENOMIC DNA]</scope>
    <source>
        <strain evidence="2 3">HYN0085</strain>
    </source>
</reference>
<protein>
    <submittedName>
        <fullName evidence="2">Dehydrogenase</fullName>
    </submittedName>
</protein>